<dbReference type="CDD" id="cd01650">
    <property type="entry name" value="RT_nLTR_like"/>
    <property type="match status" value="1"/>
</dbReference>
<reference evidence="3" key="1">
    <citation type="journal article" date="2021" name="Nat. Commun.">
        <title>Genomic analyses provide insights into spinach domestication and the genetic basis of agronomic traits.</title>
        <authorList>
            <person name="Cai X."/>
            <person name="Sun X."/>
            <person name="Xu C."/>
            <person name="Sun H."/>
            <person name="Wang X."/>
            <person name="Ge C."/>
            <person name="Zhang Z."/>
            <person name="Wang Q."/>
            <person name="Fei Z."/>
            <person name="Jiao C."/>
            <person name="Wang Q."/>
        </authorList>
    </citation>
    <scope>NUCLEOTIDE SEQUENCE [LARGE SCALE GENOMIC DNA]</scope>
    <source>
        <strain evidence="3">cv. Varoflay</strain>
    </source>
</reference>
<name>A0ABM3QXL5_SPIOL</name>
<keyword evidence="3" id="KW-1185">Reference proteome</keyword>
<dbReference type="PANTHER" id="PTHR33116">
    <property type="entry name" value="REVERSE TRANSCRIPTASE ZINC-BINDING DOMAIN-CONTAINING PROTEIN-RELATED-RELATED"/>
    <property type="match status" value="1"/>
</dbReference>
<dbReference type="InterPro" id="IPR043502">
    <property type="entry name" value="DNA/RNA_pol_sf"/>
</dbReference>
<gene>
    <name evidence="4" type="primary">LOC130463095</name>
</gene>
<feature type="domain" description="Reverse transcriptase" evidence="1">
    <location>
        <begin position="188"/>
        <end position="341"/>
    </location>
</feature>
<reference evidence="4" key="2">
    <citation type="submission" date="2025-08" db="UniProtKB">
        <authorList>
            <consortium name="RefSeq"/>
        </authorList>
    </citation>
    <scope>IDENTIFICATION</scope>
    <source>
        <tissue evidence="4">Leaf</tissue>
    </source>
</reference>
<dbReference type="Pfam" id="PF13966">
    <property type="entry name" value="zf-RVT"/>
    <property type="match status" value="1"/>
</dbReference>
<protein>
    <recommendedName>
        <fullName evidence="5">Reverse transcriptase domain-containing protein</fullName>
    </recommendedName>
</protein>
<accession>A0ABM3QXL5</accession>
<dbReference type="GeneID" id="130463095"/>
<dbReference type="SUPFAM" id="SSF56672">
    <property type="entry name" value="DNA/RNA polymerases"/>
    <property type="match status" value="1"/>
</dbReference>
<evidence type="ECO:0000259" key="1">
    <source>
        <dbReference type="Pfam" id="PF00078"/>
    </source>
</evidence>
<sequence>MNPNDNDIADKENEAANQYRIVHSVYLYFLRQKAKEAWAKWGDENSAIFHKSIRARIIQNSVYAIHDMEGKWVCDEQSVANAFLQYYQKPLGSNTTHRSCIMPEVVGAGPILNVVQGQCLTAQVTGDEVKAAMFAINGDKAPGPDGFGSHFFKENWHIVGGDVTKAVLDFFRTGKLLKEINATTITLIPKTKCPASVTEFRPISCCNVIYMCITKILCERMKVVLPELIAENQGAFVHGRFIMHNIMICQEIVRQYGRKSASPSCLVKLDMQKAYDTIEWDFLEEMLLGLGFPDQFVAWILVCVITPKFCLMINGTLHGFFASKRGLRQGDPLSPLLFVSFKIFSDTSGLKANVQKSAIYAAGMKQAEFAKVVELSGFTAGSFPFRITLINSVLMSVHAYWAQVFVLPKHTLKTVEAICRAFLWQGSYFSSKPGYIAWDKVCTAKKEGGLGIRNVQIWNIAALGNGWYWRKICAVKEQLKQYYDENSFAQLPKYSVKKVYKQMVVHHQKLPWCFAVWCRVAVPKHRVIWWLMVHGRLQTRSRLKKLGVCETSMCLICDSHEETHPHLFFECCYSKACLMEIKQWLGIPGRIVHYMGLIRWIQWKSKGNKFHKMVQYTAVNAVVYAIWKVRNDALWNNKIPTILHTLNFVKQSVISRIQCIGGPDSDIVQQWWQEKIV</sequence>
<feature type="domain" description="Reverse transcriptase zinc-binding" evidence="2">
    <location>
        <begin position="494"/>
        <end position="576"/>
    </location>
</feature>
<evidence type="ECO:0000259" key="2">
    <source>
        <dbReference type="Pfam" id="PF13966"/>
    </source>
</evidence>
<dbReference type="Proteomes" id="UP000813463">
    <property type="component" value="Chromosome 6"/>
</dbReference>
<evidence type="ECO:0008006" key="5">
    <source>
        <dbReference type="Google" id="ProtNLM"/>
    </source>
</evidence>
<evidence type="ECO:0000313" key="4">
    <source>
        <dbReference type="RefSeq" id="XP_056688110.1"/>
    </source>
</evidence>
<evidence type="ECO:0000313" key="3">
    <source>
        <dbReference type="Proteomes" id="UP000813463"/>
    </source>
</evidence>
<dbReference type="InterPro" id="IPR000477">
    <property type="entry name" value="RT_dom"/>
</dbReference>
<dbReference type="Pfam" id="PF00078">
    <property type="entry name" value="RVT_1"/>
    <property type="match status" value="1"/>
</dbReference>
<organism evidence="3 4">
    <name type="scientific">Spinacia oleracea</name>
    <name type="common">Spinach</name>
    <dbReference type="NCBI Taxonomy" id="3562"/>
    <lineage>
        <taxon>Eukaryota</taxon>
        <taxon>Viridiplantae</taxon>
        <taxon>Streptophyta</taxon>
        <taxon>Embryophyta</taxon>
        <taxon>Tracheophyta</taxon>
        <taxon>Spermatophyta</taxon>
        <taxon>Magnoliopsida</taxon>
        <taxon>eudicotyledons</taxon>
        <taxon>Gunneridae</taxon>
        <taxon>Pentapetalae</taxon>
        <taxon>Caryophyllales</taxon>
        <taxon>Chenopodiaceae</taxon>
        <taxon>Chenopodioideae</taxon>
        <taxon>Anserineae</taxon>
        <taxon>Spinacia</taxon>
    </lineage>
</organism>
<dbReference type="InterPro" id="IPR026960">
    <property type="entry name" value="RVT-Znf"/>
</dbReference>
<dbReference type="RefSeq" id="XP_056688110.1">
    <property type="nucleotide sequence ID" value="XM_056832132.1"/>
</dbReference>
<dbReference type="PANTHER" id="PTHR33116:SF84">
    <property type="entry name" value="RNA-DIRECTED DNA POLYMERASE"/>
    <property type="match status" value="1"/>
</dbReference>
<proteinExistence type="predicted"/>